<organism evidence="1 2">
    <name type="scientific">Sporolactobacillus shoreicorticis</name>
    <dbReference type="NCBI Taxonomy" id="1923877"/>
    <lineage>
        <taxon>Bacteria</taxon>
        <taxon>Bacillati</taxon>
        <taxon>Bacillota</taxon>
        <taxon>Bacilli</taxon>
        <taxon>Bacillales</taxon>
        <taxon>Sporolactobacillaceae</taxon>
        <taxon>Sporolactobacillus</taxon>
    </lineage>
</organism>
<evidence type="ECO:0000313" key="2">
    <source>
        <dbReference type="Proteomes" id="UP001597399"/>
    </source>
</evidence>
<name>A0ABW5S8D8_9BACL</name>
<dbReference type="EMBL" id="JBHUMQ010000047">
    <property type="protein sequence ID" value="MFD2695432.1"/>
    <property type="molecule type" value="Genomic_DNA"/>
</dbReference>
<reference evidence="2" key="1">
    <citation type="journal article" date="2019" name="Int. J. Syst. Evol. Microbiol.">
        <title>The Global Catalogue of Microorganisms (GCM) 10K type strain sequencing project: providing services to taxonomists for standard genome sequencing and annotation.</title>
        <authorList>
            <consortium name="The Broad Institute Genomics Platform"/>
            <consortium name="The Broad Institute Genome Sequencing Center for Infectious Disease"/>
            <person name="Wu L."/>
            <person name="Ma J."/>
        </authorList>
    </citation>
    <scope>NUCLEOTIDE SEQUENCE [LARGE SCALE GENOMIC DNA]</scope>
    <source>
        <strain evidence="2">TISTR 2466</strain>
    </source>
</reference>
<sequence length="113" mass="13102">MAYPIKYIENNLVFNHDGECFAYYELIPYNYSFLSPEEKSEVHDHFRQLIAQSRDGKIHALQIATESSIRAVQARSKQTVTGKLKAVARRKIDEQTEALVGMLGENQIDYRFF</sequence>
<accession>A0ABW5S8D8</accession>
<dbReference type="Proteomes" id="UP001597399">
    <property type="component" value="Unassembled WGS sequence"/>
</dbReference>
<evidence type="ECO:0000313" key="1">
    <source>
        <dbReference type="EMBL" id="MFD2695432.1"/>
    </source>
</evidence>
<comment type="caution">
    <text evidence="1">The sequence shown here is derived from an EMBL/GenBank/DDBJ whole genome shotgun (WGS) entry which is preliminary data.</text>
</comment>
<protein>
    <submittedName>
        <fullName evidence="1">ATP/GTP-binding protein</fullName>
    </submittedName>
</protein>
<feature type="non-terminal residue" evidence="1">
    <location>
        <position position="113"/>
    </location>
</feature>
<keyword evidence="2" id="KW-1185">Reference proteome</keyword>
<gene>
    <name evidence="1" type="ORF">ACFSUE_17670</name>
</gene>
<proteinExistence type="predicted"/>